<accession>A0A0L0MBB2</accession>
<evidence type="ECO:0000313" key="2">
    <source>
        <dbReference type="EMBL" id="KND59556.1"/>
    </source>
</evidence>
<protein>
    <recommendedName>
        <fullName evidence="4">Outer membrane protein W</fullName>
    </recommendedName>
</protein>
<name>A0A0L0MBB2_9BURK</name>
<evidence type="ECO:0000313" key="3">
    <source>
        <dbReference type="Proteomes" id="UP000036959"/>
    </source>
</evidence>
<dbReference type="Proteomes" id="UP000036959">
    <property type="component" value="Unassembled WGS sequence"/>
</dbReference>
<gene>
    <name evidence="2" type="ORF">BVER_01324</name>
</gene>
<comment type="caution">
    <text evidence="2">The sequence shown here is derived from an EMBL/GenBank/DDBJ whole genome shotgun (WGS) entry which is preliminary data.</text>
</comment>
<proteinExistence type="predicted"/>
<dbReference type="EMBL" id="LFJJ01000119">
    <property type="protein sequence ID" value="KND59556.1"/>
    <property type="molecule type" value="Genomic_DNA"/>
</dbReference>
<dbReference type="PATRIC" id="fig|242163.4.peg.837"/>
<dbReference type="OrthoDB" id="517121at2"/>
<evidence type="ECO:0000256" key="1">
    <source>
        <dbReference type="SAM" id="SignalP"/>
    </source>
</evidence>
<evidence type="ECO:0008006" key="4">
    <source>
        <dbReference type="Google" id="ProtNLM"/>
    </source>
</evidence>
<dbReference type="Gene3D" id="2.40.160.170">
    <property type="match status" value="1"/>
</dbReference>
<feature type="signal peptide" evidence="1">
    <location>
        <begin position="1"/>
        <end position="22"/>
    </location>
</feature>
<dbReference type="AlphaFoldDB" id="A0A0L0MBB2"/>
<organism evidence="2 3">
    <name type="scientific">Candidatus Burkholderia verschuerenii</name>
    <dbReference type="NCBI Taxonomy" id="242163"/>
    <lineage>
        <taxon>Bacteria</taxon>
        <taxon>Pseudomonadati</taxon>
        <taxon>Pseudomonadota</taxon>
        <taxon>Betaproteobacteria</taxon>
        <taxon>Burkholderiales</taxon>
        <taxon>Burkholderiaceae</taxon>
        <taxon>Burkholderia</taxon>
    </lineage>
</organism>
<keyword evidence="3" id="KW-1185">Reference proteome</keyword>
<sequence length="218" mass="23225">MKKLLIAVAASIAALSAPLVHAREVYGQIGTEGVGIGYSEPLGTHDNIRAEFNGFSFSHSFDAGQLHYDGTAHIYHGGLYLDFFPAPNTIGFRLTAGALIGGDHVDATATSLTSTYTYNGTTYSTLGENIHAKARFPTVRPYIGIGFGHTPVAAKGFSAFFDAGVAFGRPTIDQFDVPANIVAAVSQTAVDQQKQDLQGKADKLRFYPIVKVGVTYSF</sequence>
<feature type="chain" id="PRO_5005544214" description="Outer membrane protein W" evidence="1">
    <location>
        <begin position="23"/>
        <end position="218"/>
    </location>
</feature>
<reference evidence="3" key="1">
    <citation type="submission" date="2015-06" db="EMBL/GenBank/DDBJ databases">
        <title>Comparative genomics of Burkholderia leaf nodule symbionts.</title>
        <authorList>
            <person name="Carlier A."/>
            <person name="Eberl L."/>
            <person name="Pinto-Carbo M."/>
        </authorList>
    </citation>
    <scope>NUCLEOTIDE SEQUENCE [LARGE SCALE GENOMIC DNA]</scope>
    <source>
        <strain evidence="3">UZHbot4</strain>
    </source>
</reference>
<dbReference type="RefSeq" id="WP_050454607.1">
    <property type="nucleotide sequence ID" value="NZ_LFJJ01000119.1"/>
</dbReference>
<keyword evidence="1" id="KW-0732">Signal</keyword>